<name>A0ABY8MLL0_9SPIO</name>
<dbReference type="SMART" id="SM00062">
    <property type="entry name" value="PBPb"/>
    <property type="match status" value="1"/>
</dbReference>
<evidence type="ECO:0000256" key="5">
    <source>
        <dbReference type="SAM" id="SignalP"/>
    </source>
</evidence>
<evidence type="ECO:0000256" key="4">
    <source>
        <dbReference type="RuleBase" id="RU003744"/>
    </source>
</evidence>
<evidence type="ECO:0000259" key="6">
    <source>
        <dbReference type="SMART" id="SM00062"/>
    </source>
</evidence>
<proteinExistence type="inferred from homology"/>
<evidence type="ECO:0000313" key="7">
    <source>
        <dbReference type="EMBL" id="WGK70063.1"/>
    </source>
</evidence>
<feature type="signal peptide" evidence="5">
    <location>
        <begin position="1"/>
        <end position="20"/>
    </location>
</feature>
<comment type="similarity">
    <text evidence="2 4">Belongs to the bacterial solute-binding protein 3 family.</text>
</comment>
<dbReference type="Gene3D" id="3.40.190.10">
    <property type="entry name" value="Periplasmic binding protein-like II"/>
    <property type="match status" value="2"/>
</dbReference>
<dbReference type="PANTHER" id="PTHR35936:SF17">
    <property type="entry name" value="ARGININE-BINDING EXTRACELLULAR PROTEIN ARTP"/>
    <property type="match status" value="1"/>
</dbReference>
<evidence type="ECO:0000256" key="1">
    <source>
        <dbReference type="ARBA" id="ARBA00004196"/>
    </source>
</evidence>
<dbReference type="PANTHER" id="PTHR35936">
    <property type="entry name" value="MEMBRANE-BOUND LYTIC MUREIN TRANSGLYCOSYLASE F"/>
    <property type="match status" value="1"/>
</dbReference>
<feature type="domain" description="Solute-binding protein family 3/N-terminal" evidence="6">
    <location>
        <begin position="48"/>
        <end position="283"/>
    </location>
</feature>
<evidence type="ECO:0000313" key="8">
    <source>
        <dbReference type="Proteomes" id="UP001228690"/>
    </source>
</evidence>
<dbReference type="InterPro" id="IPR001638">
    <property type="entry name" value="Solute-binding_3/MltF_N"/>
</dbReference>
<dbReference type="PROSITE" id="PS01039">
    <property type="entry name" value="SBP_BACTERIAL_3"/>
    <property type="match status" value="1"/>
</dbReference>
<dbReference type="RefSeq" id="WP_326928269.1">
    <property type="nucleotide sequence ID" value="NZ_CP123443.1"/>
</dbReference>
<gene>
    <name evidence="7" type="ORF">P0082_04175</name>
</gene>
<evidence type="ECO:0000256" key="2">
    <source>
        <dbReference type="ARBA" id="ARBA00010333"/>
    </source>
</evidence>
<accession>A0ABY8MLL0</accession>
<sequence length="286" mass="32633">MGRQKTKQLILFLLFTLIPAAELFSQPEDIIVQQATVKYLDRIKAKGHLIVAMISRDQYPFFYTTDEGSLVGLDVDIAKKLAASIGVQLKIDRSAASFNGLIPLVESRKVDIALSKLSRTLSRSQKVLFSRPYMIFRQGLLVSRIQLAKISSSDNAAREVIRQFSGKLGVIANSSYERYAKANFPQAEIVAFSTWEDTLQALSESKVFAVYRDEMETSKYIQQNPEKNLYFKPIVIQDRKDPLAIAMPNDAYHFLFYVNLFLSSLDFLPEDSEELLNKYNEEKFEE</sequence>
<feature type="chain" id="PRO_5047155839" evidence="5">
    <location>
        <begin position="21"/>
        <end position="286"/>
    </location>
</feature>
<reference evidence="7 8" key="1">
    <citation type="submission" date="2023-04" db="EMBL/GenBank/DDBJ databases">
        <title>Spirochaete genome identified in red abalone sample constitutes a novel genus.</title>
        <authorList>
            <person name="Sharma S.P."/>
            <person name="Purcell C.M."/>
            <person name="Hyde J.R."/>
            <person name="Severin A.J."/>
        </authorList>
    </citation>
    <scope>NUCLEOTIDE SEQUENCE [LARGE SCALE GENOMIC DNA]</scope>
    <source>
        <strain evidence="7 8">SP-2023</strain>
    </source>
</reference>
<protein>
    <submittedName>
        <fullName evidence="7">ABC transporter substrate-binding protein</fullName>
    </submittedName>
</protein>
<keyword evidence="3 5" id="KW-0732">Signal</keyword>
<dbReference type="EMBL" id="CP123443">
    <property type="protein sequence ID" value="WGK70063.1"/>
    <property type="molecule type" value="Genomic_DNA"/>
</dbReference>
<organism evidence="7 8">
    <name type="scientific">Candidatus Haliotispira prima</name>
    <dbReference type="NCBI Taxonomy" id="3034016"/>
    <lineage>
        <taxon>Bacteria</taxon>
        <taxon>Pseudomonadati</taxon>
        <taxon>Spirochaetota</taxon>
        <taxon>Spirochaetia</taxon>
        <taxon>Spirochaetales</taxon>
        <taxon>Spirochaetaceae</taxon>
        <taxon>Candidatus Haliotispira</taxon>
    </lineage>
</organism>
<dbReference type="SUPFAM" id="SSF53850">
    <property type="entry name" value="Periplasmic binding protein-like II"/>
    <property type="match status" value="1"/>
</dbReference>
<dbReference type="InterPro" id="IPR018313">
    <property type="entry name" value="SBP_3_CS"/>
</dbReference>
<keyword evidence="8" id="KW-1185">Reference proteome</keyword>
<evidence type="ECO:0000256" key="3">
    <source>
        <dbReference type="ARBA" id="ARBA00022729"/>
    </source>
</evidence>
<comment type="subcellular location">
    <subcellularLocation>
        <location evidence="1">Cell envelope</location>
    </subcellularLocation>
</comment>
<dbReference type="Pfam" id="PF00497">
    <property type="entry name" value="SBP_bac_3"/>
    <property type="match status" value="1"/>
</dbReference>
<dbReference type="Proteomes" id="UP001228690">
    <property type="component" value="Chromosome"/>
</dbReference>
<dbReference type="CDD" id="cd13530">
    <property type="entry name" value="PBP2_peptides_like"/>
    <property type="match status" value="1"/>
</dbReference>